<keyword evidence="2" id="KW-0732">Signal</keyword>
<dbReference type="AlphaFoldDB" id="A0A5C8EPQ1"/>
<feature type="chain" id="PRO_5022685414" evidence="2">
    <location>
        <begin position="24"/>
        <end position="106"/>
    </location>
</feature>
<evidence type="ECO:0000313" key="4">
    <source>
        <dbReference type="Proteomes" id="UP000323176"/>
    </source>
</evidence>
<evidence type="ECO:0000256" key="2">
    <source>
        <dbReference type="SAM" id="SignalP"/>
    </source>
</evidence>
<protein>
    <submittedName>
        <fullName evidence="3">Uncharacterized protein</fullName>
    </submittedName>
</protein>
<dbReference type="Proteomes" id="UP000323176">
    <property type="component" value="Unassembled WGS sequence"/>
</dbReference>
<organism evidence="3 4">
    <name type="scientific">Brachyspira pilosicoli</name>
    <name type="common">Serpulina pilosicoli</name>
    <dbReference type="NCBI Taxonomy" id="52584"/>
    <lineage>
        <taxon>Bacteria</taxon>
        <taxon>Pseudomonadati</taxon>
        <taxon>Spirochaetota</taxon>
        <taxon>Spirochaetia</taxon>
        <taxon>Brachyspirales</taxon>
        <taxon>Brachyspiraceae</taxon>
        <taxon>Brachyspira</taxon>
    </lineage>
</organism>
<feature type="compositionally biased region" description="Low complexity" evidence="1">
    <location>
        <begin position="26"/>
        <end position="37"/>
    </location>
</feature>
<reference evidence="3 4" key="1">
    <citation type="journal article" date="1992" name="Lakartidningen">
        <title>[Penicillin V and not amoxicillin is the first choice preparation in acute otitis].</title>
        <authorList>
            <person name="Kamme C."/>
            <person name="Lundgren K."/>
            <person name="Prellner K."/>
        </authorList>
    </citation>
    <scope>NUCLEOTIDE SEQUENCE [LARGE SCALE GENOMIC DNA]</scope>
    <source>
        <strain evidence="3 4">PC5538III-hc</strain>
    </source>
</reference>
<feature type="region of interest" description="Disordered" evidence="1">
    <location>
        <begin position="21"/>
        <end position="47"/>
    </location>
</feature>
<sequence>MKKIIIILLILLYILNCKKPVTAPDNITNPSNTNENPTDPEEPNPPTYTLEKLLQEYEGVYGQTNINIQTVSTYISRYKIKNTKLYEMAYSLKRWEKNEITNLILE</sequence>
<comment type="caution">
    <text evidence="3">The sequence shown here is derived from an EMBL/GenBank/DDBJ whole genome shotgun (WGS) entry which is preliminary data.</text>
</comment>
<proteinExistence type="predicted"/>
<gene>
    <name evidence="3" type="ORF">EPJ72_08930</name>
</gene>
<evidence type="ECO:0000313" key="3">
    <source>
        <dbReference type="EMBL" id="TXJ39786.1"/>
    </source>
</evidence>
<feature type="signal peptide" evidence="2">
    <location>
        <begin position="1"/>
        <end position="23"/>
    </location>
</feature>
<name>A0A5C8EPQ1_BRAPL</name>
<evidence type="ECO:0000256" key="1">
    <source>
        <dbReference type="SAM" id="MobiDB-lite"/>
    </source>
</evidence>
<accession>A0A5C8EPQ1</accession>
<dbReference type="EMBL" id="SAXY01000055">
    <property type="protein sequence ID" value="TXJ39786.1"/>
    <property type="molecule type" value="Genomic_DNA"/>
</dbReference>